<reference evidence="2 3" key="1">
    <citation type="submission" date="2020-02" db="EMBL/GenBank/DDBJ databases">
        <title>Draft genome sequence of Haematococcus lacustris strain NIES-144.</title>
        <authorList>
            <person name="Morimoto D."/>
            <person name="Nakagawa S."/>
            <person name="Yoshida T."/>
            <person name="Sawayama S."/>
        </authorList>
    </citation>
    <scope>NUCLEOTIDE SEQUENCE [LARGE SCALE GENOMIC DNA]</scope>
    <source>
        <strain evidence="2 3">NIES-144</strain>
    </source>
</reference>
<feature type="compositionally biased region" description="Basic and acidic residues" evidence="1">
    <location>
        <begin position="14"/>
        <end position="25"/>
    </location>
</feature>
<comment type="caution">
    <text evidence="2">The sequence shown here is derived from an EMBL/GenBank/DDBJ whole genome shotgun (WGS) entry which is preliminary data.</text>
</comment>
<protein>
    <submittedName>
        <fullName evidence="2">Uncharacterized protein</fullName>
    </submittedName>
</protein>
<keyword evidence="3" id="KW-1185">Reference proteome</keyword>
<accession>A0A699YW39</accession>
<gene>
    <name evidence="2" type="ORF">HaLaN_10462</name>
</gene>
<dbReference type="EMBL" id="BLLF01000723">
    <property type="protein sequence ID" value="GFH14413.1"/>
    <property type="molecule type" value="Genomic_DNA"/>
</dbReference>
<evidence type="ECO:0000313" key="2">
    <source>
        <dbReference type="EMBL" id="GFH14413.1"/>
    </source>
</evidence>
<feature type="non-terminal residue" evidence="2">
    <location>
        <position position="88"/>
    </location>
</feature>
<organism evidence="2 3">
    <name type="scientific">Haematococcus lacustris</name>
    <name type="common">Green alga</name>
    <name type="synonym">Haematococcus pluvialis</name>
    <dbReference type="NCBI Taxonomy" id="44745"/>
    <lineage>
        <taxon>Eukaryota</taxon>
        <taxon>Viridiplantae</taxon>
        <taxon>Chlorophyta</taxon>
        <taxon>core chlorophytes</taxon>
        <taxon>Chlorophyceae</taxon>
        <taxon>CS clade</taxon>
        <taxon>Chlamydomonadales</taxon>
        <taxon>Haematococcaceae</taxon>
        <taxon>Haematococcus</taxon>
    </lineage>
</organism>
<dbReference type="AlphaFoldDB" id="A0A699YW39"/>
<name>A0A699YW39_HAELA</name>
<feature type="non-terminal residue" evidence="2">
    <location>
        <position position="1"/>
    </location>
</feature>
<dbReference type="Proteomes" id="UP000485058">
    <property type="component" value="Unassembled WGS sequence"/>
</dbReference>
<evidence type="ECO:0000256" key="1">
    <source>
        <dbReference type="SAM" id="MobiDB-lite"/>
    </source>
</evidence>
<feature type="compositionally biased region" description="Polar residues" evidence="1">
    <location>
        <begin position="1"/>
        <end position="11"/>
    </location>
</feature>
<proteinExistence type="predicted"/>
<feature type="region of interest" description="Disordered" evidence="1">
    <location>
        <begin position="1"/>
        <end position="25"/>
    </location>
</feature>
<sequence length="88" mass="9246">GHTGNSPNQPARSFHAESRRSDGSDARILVARPGLTLQNRWTPLQPNYTQGHMTMDPDSMAAAAQQLEAIQAAIAAANAPLGDQASAP</sequence>
<evidence type="ECO:0000313" key="3">
    <source>
        <dbReference type="Proteomes" id="UP000485058"/>
    </source>
</evidence>